<feature type="compositionally biased region" description="Acidic residues" evidence="4">
    <location>
        <begin position="187"/>
        <end position="196"/>
    </location>
</feature>
<dbReference type="GeneID" id="25259356"/>
<dbReference type="InterPro" id="IPR013126">
    <property type="entry name" value="Hsp_70_fam"/>
</dbReference>
<dbReference type="EMBL" id="JMKJ01000201">
    <property type="protein sequence ID" value="KGG51757.1"/>
    <property type="molecule type" value="Genomic_DNA"/>
</dbReference>
<evidence type="ECO:0000256" key="2">
    <source>
        <dbReference type="ARBA" id="ARBA00022741"/>
    </source>
</evidence>
<dbReference type="GO" id="GO:0005524">
    <property type="term" value="F:ATP binding"/>
    <property type="evidence" value="ECO:0007669"/>
    <property type="project" value="UniProtKB-KW"/>
</dbReference>
<dbReference type="VEuPathDB" id="MicrosporidiaDB:DI09_281p10"/>
<gene>
    <name evidence="5" type="ORF">DI09_281p10</name>
</gene>
<comment type="caution">
    <text evidence="5">The sequence shown here is derived from an EMBL/GenBank/DDBJ whole genome shotgun (WGS) entry which is preliminary data.</text>
</comment>
<dbReference type="RefSeq" id="XP_013238193.1">
    <property type="nucleotide sequence ID" value="XM_013382739.1"/>
</dbReference>
<sequence>LGKFSLSGIPPAPRGVPQIEVVFDIDVNGVLRVNAYDLASANKDKSSGITITNDKGRLSPEDIERMVAEAEKYAEADRMTQAKIEARNSLEAYVYNVKNQVGDANGLGGSISDEDKTAIVSIVESTISWLDRNPSAEKQEYDEKREEVEKVVHPITSKMYGKNAGTADDAQSGSGAGFKSGKKFGQDDDSYEHDDL</sequence>
<accession>A0A098VRX5</accession>
<dbReference type="SUPFAM" id="SSF100934">
    <property type="entry name" value="Heat shock protein 70kD (HSP70), C-terminal subdomain"/>
    <property type="match status" value="1"/>
</dbReference>
<dbReference type="PANTHER" id="PTHR19375">
    <property type="entry name" value="HEAT SHOCK PROTEIN 70KDA"/>
    <property type="match status" value="1"/>
</dbReference>
<feature type="compositionally biased region" description="Low complexity" evidence="4">
    <location>
        <begin position="170"/>
        <end position="179"/>
    </location>
</feature>
<comment type="similarity">
    <text evidence="1">Belongs to the heat shock protein 70 family.</text>
</comment>
<dbReference type="InterPro" id="IPR029047">
    <property type="entry name" value="HSP70_peptide-bd_sf"/>
</dbReference>
<organism evidence="5 6">
    <name type="scientific">Mitosporidium daphniae</name>
    <dbReference type="NCBI Taxonomy" id="1485682"/>
    <lineage>
        <taxon>Eukaryota</taxon>
        <taxon>Fungi</taxon>
        <taxon>Fungi incertae sedis</taxon>
        <taxon>Microsporidia</taxon>
        <taxon>Mitosporidium</taxon>
    </lineage>
</organism>
<dbReference type="FunFam" id="1.20.1270.10:FF:000016">
    <property type="entry name" value="Heat shock protein 70"/>
    <property type="match status" value="1"/>
</dbReference>
<keyword evidence="2" id="KW-0547">Nucleotide-binding</keyword>
<keyword evidence="6" id="KW-1185">Reference proteome</keyword>
<dbReference type="HOGENOM" id="CLU_005965_10_0_1"/>
<feature type="non-terminal residue" evidence="5">
    <location>
        <position position="1"/>
    </location>
</feature>
<dbReference type="Gene3D" id="2.60.34.10">
    <property type="entry name" value="Substrate Binding Domain Of DNAk, Chain A, domain 1"/>
    <property type="match status" value="1"/>
</dbReference>
<proteinExistence type="inferred from homology"/>
<evidence type="ECO:0000256" key="3">
    <source>
        <dbReference type="ARBA" id="ARBA00022840"/>
    </source>
</evidence>
<dbReference type="AlphaFoldDB" id="A0A098VRX5"/>
<evidence type="ECO:0000256" key="4">
    <source>
        <dbReference type="SAM" id="MobiDB-lite"/>
    </source>
</evidence>
<dbReference type="GO" id="GO:0140662">
    <property type="term" value="F:ATP-dependent protein folding chaperone"/>
    <property type="evidence" value="ECO:0007669"/>
    <property type="project" value="InterPro"/>
</dbReference>
<keyword evidence="3" id="KW-0067">ATP-binding</keyword>
<evidence type="ECO:0008006" key="7">
    <source>
        <dbReference type="Google" id="ProtNLM"/>
    </source>
</evidence>
<reference evidence="5 6" key="1">
    <citation type="submission" date="2014-04" db="EMBL/GenBank/DDBJ databases">
        <title>A new species of microsporidia sheds light on the evolution of extreme parasitism.</title>
        <authorList>
            <person name="Haag K.L."/>
            <person name="James T.Y."/>
            <person name="Larsson R."/>
            <person name="Schaer T.M."/>
            <person name="Refardt D."/>
            <person name="Pombert J.-F."/>
            <person name="Ebert D."/>
        </authorList>
    </citation>
    <scope>NUCLEOTIDE SEQUENCE [LARGE SCALE GENOMIC DNA]</scope>
    <source>
        <strain evidence="5 6">UGP3</strain>
        <tissue evidence="5">Spores</tissue>
    </source>
</reference>
<feature type="region of interest" description="Disordered" evidence="4">
    <location>
        <begin position="134"/>
        <end position="196"/>
    </location>
</feature>
<feature type="compositionally biased region" description="Basic and acidic residues" evidence="4">
    <location>
        <begin position="134"/>
        <end position="152"/>
    </location>
</feature>
<protein>
    <recommendedName>
        <fullName evidence="7">Heat shock protein 70</fullName>
    </recommendedName>
</protein>
<dbReference type="Pfam" id="PF00012">
    <property type="entry name" value="HSP70"/>
    <property type="match status" value="1"/>
</dbReference>
<dbReference type="SUPFAM" id="SSF100920">
    <property type="entry name" value="Heat shock protein 70kD (HSP70), peptide-binding domain"/>
    <property type="match status" value="1"/>
</dbReference>
<evidence type="ECO:0000313" key="6">
    <source>
        <dbReference type="Proteomes" id="UP000029725"/>
    </source>
</evidence>
<dbReference type="Gene3D" id="1.20.1270.10">
    <property type="match status" value="1"/>
</dbReference>
<evidence type="ECO:0000256" key="1">
    <source>
        <dbReference type="ARBA" id="ARBA00007381"/>
    </source>
</evidence>
<dbReference type="Proteomes" id="UP000029725">
    <property type="component" value="Unassembled WGS sequence"/>
</dbReference>
<evidence type="ECO:0000313" key="5">
    <source>
        <dbReference type="EMBL" id="KGG51757.1"/>
    </source>
</evidence>
<dbReference type="OrthoDB" id="2401965at2759"/>
<name>A0A098VRX5_9MICR</name>
<dbReference type="InterPro" id="IPR029048">
    <property type="entry name" value="HSP70_C_sf"/>
</dbReference>